<dbReference type="AlphaFoldDB" id="A0A495A497"/>
<keyword evidence="2" id="KW-1185">Reference proteome</keyword>
<accession>A0A495A497</accession>
<sequence>MSHDMVGFNKAGKQIAHLHFSMGNSSAGILYVLLDAMDYHAGVSGTGDSTNLSIEKTEQALNKYQQIYVDGDTSQKDDFTIWEQNEILNFLLNCVTTAQKEGSVRVLFA</sequence>
<dbReference type="EMBL" id="RBZP01000003">
    <property type="protein sequence ID" value="RKQ34566.1"/>
    <property type="molecule type" value="Genomic_DNA"/>
</dbReference>
<dbReference type="Proteomes" id="UP000269301">
    <property type="component" value="Unassembled WGS sequence"/>
</dbReference>
<evidence type="ECO:0000313" key="2">
    <source>
        <dbReference type="Proteomes" id="UP000269301"/>
    </source>
</evidence>
<comment type="caution">
    <text evidence="1">The sequence shown here is derived from an EMBL/GenBank/DDBJ whole genome shotgun (WGS) entry which is preliminary data.</text>
</comment>
<proteinExistence type="predicted"/>
<evidence type="ECO:0000313" key="1">
    <source>
        <dbReference type="EMBL" id="RKQ34566.1"/>
    </source>
</evidence>
<reference evidence="1 2" key="1">
    <citation type="journal article" date="2016" name="Int. J. Syst. Evol. Microbiol.">
        <title>Oceanobacillus halophilus sp. nov., a novel moderately halophilic bacterium from a hypersaline lake.</title>
        <authorList>
            <person name="Amoozegar M.A."/>
            <person name="Bagheri M."/>
            <person name="Makhdoumi A."/>
            <person name="Nikou M.M."/>
            <person name="Fazeli S.A.S."/>
            <person name="Schumann P."/>
            <person name="Sproer C."/>
            <person name="Sanchez-Porro C."/>
            <person name="Ventosa A."/>
        </authorList>
    </citation>
    <scope>NUCLEOTIDE SEQUENCE [LARGE SCALE GENOMIC DNA]</scope>
    <source>
        <strain evidence="1 2">DSM 23996</strain>
    </source>
</reference>
<organism evidence="1 2">
    <name type="scientific">Oceanobacillus halophilus</name>
    <dbReference type="NCBI Taxonomy" id="930130"/>
    <lineage>
        <taxon>Bacteria</taxon>
        <taxon>Bacillati</taxon>
        <taxon>Bacillota</taxon>
        <taxon>Bacilli</taxon>
        <taxon>Bacillales</taxon>
        <taxon>Bacillaceae</taxon>
        <taxon>Oceanobacillus</taxon>
    </lineage>
</organism>
<gene>
    <name evidence="1" type="ORF">D8M06_06485</name>
</gene>
<dbReference type="RefSeq" id="WP_121203599.1">
    <property type="nucleotide sequence ID" value="NZ_RBZP01000003.1"/>
</dbReference>
<name>A0A495A497_9BACI</name>
<protein>
    <submittedName>
        <fullName evidence="1">Uncharacterized protein</fullName>
    </submittedName>
</protein>
<dbReference type="OrthoDB" id="2933757at2"/>